<organism evidence="1 2">
    <name type="scientific">Tenacibaculum pelagium</name>
    <dbReference type="NCBI Taxonomy" id="2759527"/>
    <lineage>
        <taxon>Bacteria</taxon>
        <taxon>Pseudomonadati</taxon>
        <taxon>Bacteroidota</taxon>
        <taxon>Flavobacteriia</taxon>
        <taxon>Flavobacteriales</taxon>
        <taxon>Flavobacteriaceae</taxon>
        <taxon>Tenacibaculum</taxon>
    </lineage>
</organism>
<evidence type="ECO:0000313" key="1">
    <source>
        <dbReference type="EMBL" id="MBA6156380.1"/>
    </source>
</evidence>
<reference evidence="1 2" key="1">
    <citation type="submission" date="2020-07" db="EMBL/GenBank/DDBJ databases">
        <title>Bacterium isolated from marine sediment.</title>
        <authorList>
            <person name="Shang D."/>
            <person name="Du Z.-J."/>
        </authorList>
    </citation>
    <scope>NUCLEOTIDE SEQUENCE [LARGE SCALE GENOMIC DNA]</scope>
    <source>
        <strain evidence="1 2">S7007</strain>
    </source>
</reference>
<dbReference type="EMBL" id="JACGLS010000003">
    <property type="protein sequence ID" value="MBA6156380.1"/>
    <property type="molecule type" value="Genomic_DNA"/>
</dbReference>
<name>A0A839APS5_9FLAO</name>
<evidence type="ECO:0000313" key="2">
    <source>
        <dbReference type="Proteomes" id="UP000563906"/>
    </source>
</evidence>
<sequence>MKKSILNLGNALNKAEQKSINGGMFINPCNGSSIYNDIGGGECTYTPKGMDTRKLCLGQISNGFCAPLI</sequence>
<gene>
    <name evidence="1" type="ORF">H3Z83_07620</name>
</gene>
<dbReference type="AlphaFoldDB" id="A0A839APS5"/>
<dbReference type="Proteomes" id="UP000563906">
    <property type="component" value="Unassembled WGS sequence"/>
</dbReference>
<keyword evidence="2" id="KW-1185">Reference proteome</keyword>
<dbReference type="RefSeq" id="WP_182124885.1">
    <property type="nucleotide sequence ID" value="NZ_JACGLS010000003.1"/>
</dbReference>
<proteinExistence type="predicted"/>
<accession>A0A839APS5</accession>
<comment type="caution">
    <text evidence="1">The sequence shown here is derived from an EMBL/GenBank/DDBJ whole genome shotgun (WGS) entry which is preliminary data.</text>
</comment>
<protein>
    <submittedName>
        <fullName evidence="1">Uncharacterized protein</fullName>
    </submittedName>
</protein>